<accession>A0ABR8E507</accession>
<comment type="caution">
    <text evidence="3">The sequence shown here is derived from an EMBL/GenBank/DDBJ whole genome shotgun (WGS) entry which is preliminary data.</text>
</comment>
<evidence type="ECO:0000313" key="4">
    <source>
        <dbReference type="Proteomes" id="UP000623440"/>
    </source>
</evidence>
<dbReference type="RefSeq" id="WP_190947333.1">
    <property type="nucleotide sequence ID" value="NZ_JACJSI010000516.1"/>
</dbReference>
<name>A0ABR8E507_9NOSO</name>
<evidence type="ECO:0000259" key="2">
    <source>
        <dbReference type="PROSITE" id="PS50975"/>
    </source>
</evidence>
<dbReference type="Proteomes" id="UP000623440">
    <property type="component" value="Unassembled WGS sequence"/>
</dbReference>
<dbReference type="NCBIfam" id="TIGR04185">
    <property type="entry name" value="ATPgraspMvdC"/>
    <property type="match status" value="1"/>
</dbReference>
<dbReference type="InterPro" id="IPR011761">
    <property type="entry name" value="ATP-grasp"/>
</dbReference>
<keyword evidence="4" id="KW-1185">Reference proteome</keyword>
<dbReference type="EMBL" id="JACJSI010000516">
    <property type="protein sequence ID" value="MBD2536644.1"/>
    <property type="molecule type" value="Genomic_DNA"/>
</dbReference>
<protein>
    <submittedName>
        <fullName evidence="3">MvdC family ATP-grasp ribosomal peptide maturase</fullName>
    </submittedName>
</protein>
<dbReference type="Pfam" id="PF21068">
    <property type="entry name" value="ATPgraspMvdD"/>
    <property type="match status" value="1"/>
</dbReference>
<dbReference type="Pfam" id="PF08443">
    <property type="entry name" value="RimK"/>
    <property type="match status" value="1"/>
</dbReference>
<reference evidence="3 4" key="1">
    <citation type="journal article" date="2020" name="ISME J.">
        <title>Comparative genomics reveals insights into cyanobacterial evolution and habitat adaptation.</title>
        <authorList>
            <person name="Chen M.Y."/>
            <person name="Teng W.K."/>
            <person name="Zhao L."/>
            <person name="Hu C.X."/>
            <person name="Zhou Y.K."/>
            <person name="Han B.P."/>
            <person name="Song L.R."/>
            <person name="Shu W.S."/>
        </authorList>
    </citation>
    <scope>NUCLEOTIDE SEQUENCE [LARGE SCALE GENOMIC DNA]</scope>
    <source>
        <strain evidence="3 4">FACHB-838</strain>
    </source>
</reference>
<dbReference type="PANTHER" id="PTHR21621:SF0">
    <property type="entry name" value="BETA-CITRYLGLUTAMATE SYNTHASE B-RELATED"/>
    <property type="match status" value="1"/>
</dbReference>
<evidence type="ECO:0000256" key="1">
    <source>
        <dbReference type="PROSITE-ProRule" id="PRU00409"/>
    </source>
</evidence>
<dbReference type="InterPro" id="IPR048936">
    <property type="entry name" value="MvdD-like_ATPgrasp"/>
</dbReference>
<sequence length="320" mass="36383">MTVLLLTHSADYFTVDRVAEALSRRRVRTFRLDTDRFPQQVRLSSRLDVGELYYTVEDFGQSLLLEEVRAVWMRKIWMPKLSEHLQPQFREACTRESIAALEGFLDGLGAVRWVDSLPKIRQSGNKLYQLQVARSVGLQIPRTLVTNDSKQVRAFFQELEGAMITKLLTSPLFSMEGSGSFVYTSRVREEDLLSAESLCHSPMVFQEDIPKKHELRVAFVNGACFVGALNSIQSQAGQVDWRLASPQELNWEPEVLPEEITYRLKALMAELGLIYGAIDLILTPNGEYVFLEVNPSGEWGMLERDLHYPISEAIAQALLL</sequence>
<dbReference type="InterPro" id="IPR013651">
    <property type="entry name" value="ATP-grasp_RimK-type"/>
</dbReference>
<feature type="domain" description="ATP-grasp" evidence="2">
    <location>
        <begin position="130"/>
        <end position="319"/>
    </location>
</feature>
<proteinExistence type="predicted"/>
<keyword evidence="1" id="KW-0547">Nucleotide-binding</keyword>
<gene>
    <name evidence="3" type="ORF">H6G97_48310</name>
</gene>
<dbReference type="Gene3D" id="3.30.470.20">
    <property type="entry name" value="ATP-grasp fold, B domain"/>
    <property type="match status" value="1"/>
</dbReference>
<keyword evidence="1" id="KW-0067">ATP-binding</keyword>
<dbReference type="PROSITE" id="PS50975">
    <property type="entry name" value="ATP_GRASP"/>
    <property type="match status" value="1"/>
</dbReference>
<evidence type="ECO:0000313" key="3">
    <source>
        <dbReference type="EMBL" id="MBD2536644.1"/>
    </source>
</evidence>
<dbReference type="SUPFAM" id="SSF56059">
    <property type="entry name" value="Glutathione synthetase ATP-binding domain-like"/>
    <property type="match status" value="1"/>
</dbReference>
<dbReference type="PANTHER" id="PTHR21621">
    <property type="entry name" value="RIBOSOMAL PROTEIN S6 MODIFICATION PROTEIN"/>
    <property type="match status" value="1"/>
</dbReference>
<dbReference type="InterPro" id="IPR026446">
    <property type="entry name" value="ATP_grasp_MvdC"/>
</dbReference>
<organism evidence="3 4">
    <name type="scientific">Nostoc flagelliforme FACHB-838</name>
    <dbReference type="NCBI Taxonomy" id="2692904"/>
    <lineage>
        <taxon>Bacteria</taxon>
        <taxon>Bacillati</taxon>
        <taxon>Cyanobacteriota</taxon>
        <taxon>Cyanophyceae</taxon>
        <taxon>Nostocales</taxon>
        <taxon>Nostocaceae</taxon>
        <taxon>Nostoc</taxon>
    </lineage>
</organism>